<gene>
    <name evidence="2" type="ORF">A2843_01825</name>
</gene>
<dbReference type="InterPro" id="IPR052930">
    <property type="entry name" value="TA_antitoxin_MntA"/>
</dbReference>
<dbReference type="InterPro" id="IPR043519">
    <property type="entry name" value="NT_sf"/>
</dbReference>
<evidence type="ECO:0000313" key="2">
    <source>
        <dbReference type="EMBL" id="OHA64277.1"/>
    </source>
</evidence>
<evidence type="ECO:0000313" key="3">
    <source>
        <dbReference type="Proteomes" id="UP000178170"/>
    </source>
</evidence>
<dbReference type="PANTHER" id="PTHR43852:SF4">
    <property type="entry name" value="NUCLEOTIDYLTRANSFERASE"/>
    <property type="match status" value="1"/>
</dbReference>
<feature type="domain" description="Polymerase beta nucleotidyltransferase" evidence="1">
    <location>
        <begin position="11"/>
        <end position="101"/>
    </location>
</feature>
<dbReference type="CDD" id="cd05403">
    <property type="entry name" value="NT_KNTase_like"/>
    <property type="match status" value="1"/>
</dbReference>
<dbReference type="NCBIfam" id="NF047752">
    <property type="entry name" value="MntA_antitoxin"/>
    <property type="match status" value="1"/>
</dbReference>
<dbReference type="InterPro" id="IPR041633">
    <property type="entry name" value="Polbeta"/>
</dbReference>
<dbReference type="SUPFAM" id="SSF81301">
    <property type="entry name" value="Nucleotidyltransferase"/>
    <property type="match status" value="1"/>
</dbReference>
<dbReference type="EMBL" id="MHTS01000018">
    <property type="protein sequence ID" value="OHA64277.1"/>
    <property type="molecule type" value="Genomic_DNA"/>
</dbReference>
<dbReference type="Pfam" id="PF18765">
    <property type="entry name" value="Polbeta"/>
    <property type="match status" value="1"/>
</dbReference>
<accession>A0A1G2QV22</accession>
<evidence type="ECO:0000259" key="1">
    <source>
        <dbReference type="Pfam" id="PF18765"/>
    </source>
</evidence>
<dbReference type="Gene3D" id="3.30.460.10">
    <property type="entry name" value="Beta Polymerase, domain 2"/>
    <property type="match status" value="1"/>
</dbReference>
<dbReference type="PANTHER" id="PTHR43852">
    <property type="entry name" value="NUCLEOTIDYLTRANSFERASE"/>
    <property type="match status" value="1"/>
</dbReference>
<dbReference type="Proteomes" id="UP000178170">
    <property type="component" value="Unassembled WGS sequence"/>
</dbReference>
<name>A0A1G2QV22_9BACT</name>
<comment type="caution">
    <text evidence="2">The sequence shown here is derived from an EMBL/GenBank/DDBJ whole genome shotgun (WGS) entry which is preliminary data.</text>
</comment>
<organism evidence="2 3">
    <name type="scientific">Candidatus Wildermuthbacteria bacterium RIFCSPHIGHO2_01_FULL_48_27b</name>
    <dbReference type="NCBI Taxonomy" id="1802447"/>
    <lineage>
        <taxon>Bacteria</taxon>
        <taxon>Candidatus Wildermuthiibacteriota</taxon>
    </lineage>
</organism>
<proteinExistence type="predicted"/>
<dbReference type="AlphaFoldDB" id="A0A1G2QV22"/>
<sequence>MIEFSFTKKEKEILKKLPLDVLVLFGSQAEGTAGKLSDYDFGVLPSVHVFGEERKKVYDALYDLLSAKIQQLVNIDIVFLPGASSELQANAVKHGVLLYERIPFAFARFQERVMDMYSDLGPVRRIFQKAILSRIP</sequence>
<protein>
    <recommendedName>
        <fullName evidence="1">Polymerase beta nucleotidyltransferase domain-containing protein</fullName>
    </recommendedName>
</protein>
<reference evidence="2 3" key="1">
    <citation type="journal article" date="2016" name="Nat. Commun.">
        <title>Thousands of microbial genomes shed light on interconnected biogeochemical processes in an aquifer system.</title>
        <authorList>
            <person name="Anantharaman K."/>
            <person name="Brown C.T."/>
            <person name="Hug L.A."/>
            <person name="Sharon I."/>
            <person name="Castelle C.J."/>
            <person name="Probst A.J."/>
            <person name="Thomas B.C."/>
            <person name="Singh A."/>
            <person name="Wilkins M.J."/>
            <person name="Karaoz U."/>
            <person name="Brodie E.L."/>
            <person name="Williams K.H."/>
            <person name="Hubbard S.S."/>
            <person name="Banfield J.F."/>
        </authorList>
    </citation>
    <scope>NUCLEOTIDE SEQUENCE [LARGE SCALE GENOMIC DNA]</scope>
</reference>